<proteinExistence type="predicted"/>
<accession>A0AA88WT40</accession>
<gene>
    <name evidence="2" type="ORF">RJ639_036139</name>
</gene>
<comment type="caution">
    <text evidence="2">The sequence shown here is derived from an EMBL/GenBank/DDBJ whole genome shotgun (WGS) entry which is preliminary data.</text>
</comment>
<evidence type="ECO:0000313" key="2">
    <source>
        <dbReference type="EMBL" id="KAK3032209.1"/>
    </source>
</evidence>
<reference evidence="2" key="1">
    <citation type="submission" date="2022-12" db="EMBL/GenBank/DDBJ databases">
        <title>Draft genome assemblies for two species of Escallonia (Escalloniales).</title>
        <authorList>
            <person name="Chanderbali A."/>
            <person name="Dervinis C."/>
            <person name="Anghel I."/>
            <person name="Soltis D."/>
            <person name="Soltis P."/>
            <person name="Zapata F."/>
        </authorList>
    </citation>
    <scope>NUCLEOTIDE SEQUENCE</scope>
    <source>
        <strain evidence="2">UCBG64.0493</strain>
        <tissue evidence="2">Leaf</tissue>
    </source>
</reference>
<dbReference type="AlphaFoldDB" id="A0AA88WT40"/>
<protein>
    <submittedName>
        <fullName evidence="2">Uncharacterized protein</fullName>
    </submittedName>
</protein>
<organism evidence="2 3">
    <name type="scientific">Escallonia herrerae</name>
    <dbReference type="NCBI Taxonomy" id="1293975"/>
    <lineage>
        <taxon>Eukaryota</taxon>
        <taxon>Viridiplantae</taxon>
        <taxon>Streptophyta</taxon>
        <taxon>Embryophyta</taxon>
        <taxon>Tracheophyta</taxon>
        <taxon>Spermatophyta</taxon>
        <taxon>Magnoliopsida</taxon>
        <taxon>eudicotyledons</taxon>
        <taxon>Gunneridae</taxon>
        <taxon>Pentapetalae</taxon>
        <taxon>asterids</taxon>
        <taxon>campanulids</taxon>
        <taxon>Escalloniales</taxon>
        <taxon>Escalloniaceae</taxon>
        <taxon>Escallonia</taxon>
    </lineage>
</organism>
<keyword evidence="3" id="KW-1185">Reference proteome</keyword>
<evidence type="ECO:0000313" key="3">
    <source>
        <dbReference type="Proteomes" id="UP001188597"/>
    </source>
</evidence>
<name>A0AA88WT40_9ASTE</name>
<sequence length="93" mass="10152">MKYRSHSGDPPPMPLLPMDYIPGSQIHNPEVNKDNHPNGANDAPSNEERPKSGHVKPYGSYYEHILLALKPGIPGRPSNSAYGSPNCTVAFKT</sequence>
<dbReference type="EMBL" id="JAVXUP010000277">
    <property type="protein sequence ID" value="KAK3032209.1"/>
    <property type="molecule type" value="Genomic_DNA"/>
</dbReference>
<feature type="region of interest" description="Disordered" evidence="1">
    <location>
        <begin position="1"/>
        <end position="57"/>
    </location>
</feature>
<dbReference type="Proteomes" id="UP001188597">
    <property type="component" value="Unassembled WGS sequence"/>
</dbReference>
<evidence type="ECO:0000256" key="1">
    <source>
        <dbReference type="SAM" id="MobiDB-lite"/>
    </source>
</evidence>